<evidence type="ECO:0000256" key="9">
    <source>
        <dbReference type="ARBA" id="ARBA00022833"/>
    </source>
</evidence>
<dbReference type="PANTHER" id="PTHR28570">
    <property type="entry name" value="ASPARTYL AMINOPEPTIDASE"/>
    <property type="match status" value="1"/>
</dbReference>
<dbReference type="EMBL" id="SSOP01000002">
    <property type="protein sequence ID" value="KAB5596348.1"/>
    <property type="molecule type" value="Genomic_DNA"/>
</dbReference>
<keyword evidence="5 11" id="KW-0031">Aminopeptidase</keyword>
<keyword evidence="7 11" id="KW-0479">Metal-binding</keyword>
<dbReference type="Pfam" id="PF02127">
    <property type="entry name" value="Peptidase_M18"/>
    <property type="match status" value="1"/>
</dbReference>
<evidence type="ECO:0000256" key="10">
    <source>
        <dbReference type="ARBA" id="ARBA00023049"/>
    </source>
</evidence>
<dbReference type="InterPro" id="IPR001948">
    <property type="entry name" value="Peptidase_M18"/>
</dbReference>
<dbReference type="FunFam" id="2.30.250.10:FF:000001">
    <property type="entry name" value="Aspartyl aminopeptidase 1"/>
    <property type="match status" value="1"/>
</dbReference>
<dbReference type="SUPFAM" id="SSF53187">
    <property type="entry name" value="Zn-dependent exopeptidases"/>
    <property type="match status" value="1"/>
</dbReference>
<keyword evidence="8 11" id="KW-0378">Hydrolase</keyword>
<comment type="catalytic activity">
    <reaction evidence="1">
        <text>Release of an N-terminal aspartate or glutamate from a peptide, with a preference for aspartate.</text>
        <dbReference type="EC" id="3.4.11.21"/>
    </reaction>
</comment>
<name>A0A5N5QXE0_9AGAM</name>
<gene>
    <name evidence="12" type="ORF">CTheo_333</name>
</gene>
<keyword evidence="13" id="KW-1185">Reference proteome</keyword>
<protein>
    <recommendedName>
        <fullName evidence="4">aspartyl aminopeptidase</fullName>
        <ecNumber evidence="4">3.4.11.21</ecNumber>
    </recommendedName>
</protein>
<dbReference type="GO" id="GO:0004177">
    <property type="term" value="F:aminopeptidase activity"/>
    <property type="evidence" value="ECO:0007669"/>
    <property type="project" value="UniProtKB-KW"/>
</dbReference>
<dbReference type="InterPro" id="IPR023358">
    <property type="entry name" value="Peptidase_M18_dom2"/>
</dbReference>
<dbReference type="CDD" id="cd05658">
    <property type="entry name" value="M18_DAP"/>
    <property type="match status" value="1"/>
</dbReference>
<evidence type="ECO:0000256" key="5">
    <source>
        <dbReference type="ARBA" id="ARBA00022438"/>
    </source>
</evidence>
<accession>A0A5N5QXE0</accession>
<evidence type="ECO:0000313" key="12">
    <source>
        <dbReference type="EMBL" id="KAB5596348.1"/>
    </source>
</evidence>
<evidence type="ECO:0000256" key="1">
    <source>
        <dbReference type="ARBA" id="ARBA00001335"/>
    </source>
</evidence>
<evidence type="ECO:0000256" key="6">
    <source>
        <dbReference type="ARBA" id="ARBA00022670"/>
    </source>
</evidence>
<dbReference type="GO" id="GO:0008237">
    <property type="term" value="F:metallopeptidase activity"/>
    <property type="evidence" value="ECO:0007669"/>
    <property type="project" value="UniProtKB-KW"/>
</dbReference>
<keyword evidence="10 11" id="KW-0482">Metalloprotease</keyword>
<dbReference type="PANTHER" id="PTHR28570:SF3">
    <property type="entry name" value="ASPARTYL AMINOPEPTIDASE"/>
    <property type="match status" value="1"/>
</dbReference>
<evidence type="ECO:0000256" key="7">
    <source>
        <dbReference type="ARBA" id="ARBA00022723"/>
    </source>
</evidence>
<comment type="caution">
    <text evidence="12">The sequence shown here is derived from an EMBL/GenBank/DDBJ whole genome shotgun (WGS) entry which is preliminary data.</text>
</comment>
<evidence type="ECO:0000313" key="13">
    <source>
        <dbReference type="Proteomes" id="UP000383932"/>
    </source>
</evidence>
<dbReference type="GO" id="GO:0000324">
    <property type="term" value="C:fungal-type vacuole"/>
    <property type="evidence" value="ECO:0007669"/>
    <property type="project" value="TreeGrafter"/>
</dbReference>
<dbReference type="Gene3D" id="2.30.250.10">
    <property type="entry name" value="Aminopeptidase i, Domain 2"/>
    <property type="match status" value="1"/>
</dbReference>
<sequence>MVLFRAAHALRSIRTPPQFCFSQSFLVEAKISHSNLTPTLASHHQIGRHGTTMIQPSIPPAAASFLEFVNASPTPFHAVHNASTRLEAAGFERIHEKDNWEKNLKEGGRYFFTRNQSSLVAFTIPKGWKEGAGFSIVATHTDSPCLKVRPVSKRIKAEYLQVGVETYGGGIWHTWFDRDLSLAGRVIVTDKSGVNFTSRLVNLKRPLLRIPSLAIHLDRSVNDNFKFNQETQFIPILGQISAQLNAPPLDTNDKNPVIGAAGSNVQTNHHTSLLELLAEEISVSPEEIHDFELCLYDVQPSQAGGIKNEFIFSPRLDNLMSSFCAVEAIADSVSADRAIPLKGNVNVIALFNHEEIGSVSTSGAESSLLPTLFQRLSPTPAAHGQSIAQSFLVSADMGHALHPSFMDCHEQVHRPKINGGLVIKTNAKQRYATDAIGTFLVRKLVERRGGRIQEFEVRNDMYAPATPVGPMLSKLGMRTIDVGMAMLSMHSIRETGGAQDVQSYIDAFSSLFEGFAELDATLRVD</sequence>
<evidence type="ECO:0000256" key="2">
    <source>
        <dbReference type="ARBA" id="ARBA00001947"/>
    </source>
</evidence>
<dbReference type="OrthoDB" id="9880441at2759"/>
<proteinExistence type="inferred from homology"/>
<dbReference type="NCBIfam" id="NF002759">
    <property type="entry name" value="PRK02813.1"/>
    <property type="match status" value="1"/>
</dbReference>
<comment type="similarity">
    <text evidence="3 11">Belongs to the peptidase M18 family.</text>
</comment>
<evidence type="ECO:0000256" key="8">
    <source>
        <dbReference type="ARBA" id="ARBA00022801"/>
    </source>
</evidence>
<dbReference type="GO" id="GO:0006508">
    <property type="term" value="P:proteolysis"/>
    <property type="evidence" value="ECO:0007669"/>
    <property type="project" value="UniProtKB-KW"/>
</dbReference>
<organism evidence="12 13">
    <name type="scientific">Ceratobasidium theobromae</name>
    <dbReference type="NCBI Taxonomy" id="1582974"/>
    <lineage>
        <taxon>Eukaryota</taxon>
        <taxon>Fungi</taxon>
        <taxon>Dikarya</taxon>
        <taxon>Basidiomycota</taxon>
        <taxon>Agaricomycotina</taxon>
        <taxon>Agaricomycetes</taxon>
        <taxon>Cantharellales</taxon>
        <taxon>Ceratobasidiaceae</taxon>
        <taxon>Ceratobasidium</taxon>
    </lineage>
</organism>
<evidence type="ECO:0000256" key="11">
    <source>
        <dbReference type="RuleBase" id="RU004386"/>
    </source>
</evidence>
<comment type="cofactor">
    <cofactor evidence="2">
        <name>Zn(2+)</name>
        <dbReference type="ChEBI" id="CHEBI:29105"/>
    </cofactor>
</comment>
<keyword evidence="9 11" id="KW-0862">Zinc</keyword>
<dbReference type="SUPFAM" id="SSF101821">
    <property type="entry name" value="Aminopeptidase/glucanase lid domain"/>
    <property type="match status" value="1"/>
</dbReference>
<keyword evidence="6 11" id="KW-0645">Protease</keyword>
<dbReference type="EC" id="3.4.11.21" evidence="4"/>
<evidence type="ECO:0000256" key="4">
    <source>
        <dbReference type="ARBA" id="ARBA00011965"/>
    </source>
</evidence>
<evidence type="ECO:0000256" key="3">
    <source>
        <dbReference type="ARBA" id="ARBA00008290"/>
    </source>
</evidence>
<dbReference type="Gene3D" id="3.40.630.10">
    <property type="entry name" value="Zn peptidases"/>
    <property type="match status" value="1"/>
</dbReference>
<dbReference type="AlphaFoldDB" id="A0A5N5QXE0"/>
<dbReference type="PRINTS" id="PR00932">
    <property type="entry name" value="AMINO1PTASE"/>
</dbReference>
<dbReference type="Proteomes" id="UP000383932">
    <property type="component" value="Unassembled WGS sequence"/>
</dbReference>
<dbReference type="GO" id="GO:0008270">
    <property type="term" value="F:zinc ion binding"/>
    <property type="evidence" value="ECO:0007669"/>
    <property type="project" value="InterPro"/>
</dbReference>
<reference evidence="12 13" key="1">
    <citation type="journal article" date="2019" name="Fungal Biol. Biotechnol.">
        <title>Draft genome sequence of fastidious pathogen Ceratobasidium theobromae, which causes vascular-streak dieback in Theobroma cacao.</title>
        <authorList>
            <person name="Ali S.S."/>
            <person name="Asman A."/>
            <person name="Shao J."/>
            <person name="Firmansyah A.P."/>
            <person name="Susilo A.W."/>
            <person name="Rosmana A."/>
            <person name="McMahon P."/>
            <person name="Junaid M."/>
            <person name="Guest D."/>
            <person name="Kheng T.Y."/>
            <person name="Meinhardt L.W."/>
            <person name="Bailey B.A."/>
        </authorList>
    </citation>
    <scope>NUCLEOTIDE SEQUENCE [LARGE SCALE GENOMIC DNA]</scope>
    <source>
        <strain evidence="12 13">CT2</strain>
    </source>
</reference>